<dbReference type="InterPro" id="IPR038623">
    <property type="entry name" value="STING_C_sf"/>
</dbReference>
<dbReference type="FunCoup" id="A0A2J7PDI7">
    <property type="interactions" value="262"/>
</dbReference>
<dbReference type="EMBL" id="NEVH01026386">
    <property type="protein sequence ID" value="PNF14401.1"/>
    <property type="molecule type" value="Genomic_DNA"/>
</dbReference>
<dbReference type="Gene3D" id="3.40.50.12100">
    <property type="entry name" value="Stimulator of interferon genes protein"/>
    <property type="match status" value="1"/>
</dbReference>
<proteinExistence type="predicted"/>
<dbReference type="Pfam" id="PF15009">
    <property type="entry name" value="STING_LBD"/>
    <property type="match status" value="1"/>
</dbReference>
<keyword evidence="5" id="KW-1185">Reference proteome</keyword>
<feature type="region of interest" description="Disordered" evidence="1">
    <location>
        <begin position="1"/>
        <end position="20"/>
    </location>
</feature>
<dbReference type="InterPro" id="IPR029158">
    <property type="entry name" value="STING"/>
</dbReference>
<dbReference type="AlphaFoldDB" id="A0A2J7PDI7"/>
<dbReference type="Proteomes" id="UP000235965">
    <property type="component" value="Unassembled WGS sequence"/>
</dbReference>
<dbReference type="InterPro" id="IPR033952">
    <property type="entry name" value="STING_C"/>
</dbReference>
<dbReference type="GO" id="GO:0005789">
    <property type="term" value="C:endoplasmic reticulum membrane"/>
    <property type="evidence" value="ECO:0007669"/>
    <property type="project" value="TreeGrafter"/>
</dbReference>
<feature type="compositionally biased region" description="Basic and acidic residues" evidence="1">
    <location>
        <begin position="1"/>
        <end position="11"/>
    </location>
</feature>
<comment type="caution">
    <text evidence="4">The sequence shown here is derived from an EMBL/GenBank/DDBJ whole genome shotgun (WGS) entry which is preliminary data.</text>
</comment>
<dbReference type="GO" id="GO:0061507">
    <property type="term" value="F:2',3'-cyclic GMP-AMP binding"/>
    <property type="evidence" value="ECO:0007669"/>
    <property type="project" value="TreeGrafter"/>
</dbReference>
<evidence type="ECO:0000313" key="4">
    <source>
        <dbReference type="EMBL" id="PNF14401.1"/>
    </source>
</evidence>
<feature type="domain" description="STING ligand-binding" evidence="3">
    <location>
        <begin position="178"/>
        <end position="380"/>
    </location>
</feature>
<dbReference type="GO" id="GO:0045087">
    <property type="term" value="P:innate immune response"/>
    <property type="evidence" value="ECO:0007669"/>
    <property type="project" value="TreeGrafter"/>
</dbReference>
<dbReference type="PANTHER" id="PTHR34339">
    <property type="entry name" value="STIMULATOR OF INTERFERON GENES PROTEIN"/>
    <property type="match status" value="1"/>
</dbReference>
<feature type="transmembrane region" description="Helical" evidence="2">
    <location>
        <begin position="105"/>
        <end position="129"/>
    </location>
</feature>
<dbReference type="PANTHER" id="PTHR34339:SF1">
    <property type="entry name" value="STIMULATOR OF INTERFERON GENES PROTEIN"/>
    <property type="match status" value="1"/>
</dbReference>
<accession>A0A2J7PDI7</accession>
<dbReference type="GO" id="GO:0005776">
    <property type="term" value="C:autophagosome"/>
    <property type="evidence" value="ECO:0007669"/>
    <property type="project" value="TreeGrafter"/>
</dbReference>
<dbReference type="InParanoid" id="A0A2J7PDI7"/>
<dbReference type="GO" id="GO:0035438">
    <property type="term" value="F:cyclic-di-GMP binding"/>
    <property type="evidence" value="ECO:0007669"/>
    <property type="project" value="InterPro"/>
</dbReference>
<dbReference type="CDD" id="cd12146">
    <property type="entry name" value="STING_C"/>
    <property type="match status" value="1"/>
</dbReference>
<dbReference type="GO" id="GO:0000045">
    <property type="term" value="P:autophagosome assembly"/>
    <property type="evidence" value="ECO:0007669"/>
    <property type="project" value="TreeGrafter"/>
</dbReference>
<feature type="transmembrane region" description="Helical" evidence="2">
    <location>
        <begin position="30"/>
        <end position="49"/>
    </location>
</feature>
<dbReference type="GO" id="GO:0002218">
    <property type="term" value="P:activation of innate immune response"/>
    <property type="evidence" value="ECO:0007669"/>
    <property type="project" value="InterPro"/>
</dbReference>
<dbReference type="STRING" id="105785.A0A2J7PDI7"/>
<dbReference type="GO" id="GO:0032481">
    <property type="term" value="P:positive regulation of type I interferon production"/>
    <property type="evidence" value="ECO:0007669"/>
    <property type="project" value="InterPro"/>
</dbReference>
<keyword evidence="2" id="KW-1133">Transmembrane helix</keyword>
<organism evidence="4 5">
    <name type="scientific">Cryptotermes secundus</name>
    <dbReference type="NCBI Taxonomy" id="105785"/>
    <lineage>
        <taxon>Eukaryota</taxon>
        <taxon>Metazoa</taxon>
        <taxon>Ecdysozoa</taxon>
        <taxon>Arthropoda</taxon>
        <taxon>Hexapoda</taxon>
        <taxon>Insecta</taxon>
        <taxon>Pterygota</taxon>
        <taxon>Neoptera</taxon>
        <taxon>Polyneoptera</taxon>
        <taxon>Dictyoptera</taxon>
        <taxon>Blattodea</taxon>
        <taxon>Blattoidea</taxon>
        <taxon>Termitoidae</taxon>
        <taxon>Kalotermitidae</taxon>
        <taxon>Cryptotermitinae</taxon>
        <taxon>Cryptotermes</taxon>
    </lineage>
</organism>
<keyword evidence="2" id="KW-0812">Transmembrane</keyword>
<reference evidence="4 5" key="1">
    <citation type="submission" date="2017-12" db="EMBL/GenBank/DDBJ databases">
        <title>Hemimetabolous genomes reveal molecular basis of termite eusociality.</title>
        <authorList>
            <person name="Harrison M.C."/>
            <person name="Jongepier E."/>
            <person name="Robertson H.M."/>
            <person name="Arning N."/>
            <person name="Bitard-Feildel T."/>
            <person name="Chao H."/>
            <person name="Childers C.P."/>
            <person name="Dinh H."/>
            <person name="Doddapaneni H."/>
            <person name="Dugan S."/>
            <person name="Gowin J."/>
            <person name="Greiner C."/>
            <person name="Han Y."/>
            <person name="Hu H."/>
            <person name="Hughes D.S.T."/>
            <person name="Huylmans A.-K."/>
            <person name="Kemena C."/>
            <person name="Kremer L.P.M."/>
            <person name="Lee S.L."/>
            <person name="Lopez-Ezquerra A."/>
            <person name="Mallet L."/>
            <person name="Monroy-Kuhn J.M."/>
            <person name="Moser A."/>
            <person name="Murali S.C."/>
            <person name="Muzny D.M."/>
            <person name="Otani S."/>
            <person name="Piulachs M.-D."/>
            <person name="Poelchau M."/>
            <person name="Qu J."/>
            <person name="Schaub F."/>
            <person name="Wada-Katsumata A."/>
            <person name="Worley K.C."/>
            <person name="Xie Q."/>
            <person name="Ylla G."/>
            <person name="Poulsen M."/>
            <person name="Gibbs R.A."/>
            <person name="Schal C."/>
            <person name="Richards S."/>
            <person name="Belles X."/>
            <person name="Korb J."/>
            <person name="Bornberg-Bauer E."/>
        </authorList>
    </citation>
    <scope>NUCLEOTIDE SEQUENCE [LARGE SCALE GENOMIC DNA]</scope>
    <source>
        <tissue evidence="4">Whole body</tissue>
    </source>
</reference>
<dbReference type="Gene3D" id="1.20.5.5200">
    <property type="match status" value="1"/>
</dbReference>
<evidence type="ECO:0000256" key="1">
    <source>
        <dbReference type="SAM" id="MobiDB-lite"/>
    </source>
</evidence>
<dbReference type="GO" id="GO:0016239">
    <property type="term" value="P:positive regulation of macroautophagy"/>
    <property type="evidence" value="ECO:0007669"/>
    <property type="project" value="TreeGrafter"/>
</dbReference>
<gene>
    <name evidence="4" type="ORF">B7P43_G01701</name>
</gene>
<name>A0A2J7PDI7_9NEOP</name>
<dbReference type="InterPro" id="IPR055432">
    <property type="entry name" value="STING_LBD"/>
</dbReference>
<dbReference type="OrthoDB" id="6053839at2759"/>
<sequence>MYNVAREKSDGSRIQYPRGLPGDRGNRAQMCIAGFIAILLIIGGVVVNHKEGLGEVIMYEVTGLAVGVTTSVLLHVALRTFLLAEELHHIPGRYPDKLCAAWKAYTFNMKTLCTSSISAIVVLLIWTLFQNPYVYLWSKGLIAHNVCYLSGFYFSKLIQMEYSTVHVSVQIDKMNSLDYGSGMAYNFFYGYLRLVLPEFGTQSVKGIKKRIETFINKHRLSDSAFPVKKLFILIPKSLYIPTDLKDVSTDWPDDKCWMDAAMSLEDQVFDRAGVKQRLYKNSVYKIKNRDSPGAQPVYVVAEGATPLKTCYDVINGDPKMSRVFKDHQHDIILSFYKTLRDIIRDSDDCRDLCEIIYYVDTDDNKKRINVARIILERIQELTGRDPVQRH</sequence>
<evidence type="ECO:0000259" key="3">
    <source>
        <dbReference type="Pfam" id="PF15009"/>
    </source>
</evidence>
<protein>
    <recommendedName>
        <fullName evidence="3">STING ligand-binding domain-containing protein</fullName>
    </recommendedName>
</protein>
<dbReference type="GO" id="GO:0061709">
    <property type="term" value="P:reticulophagy"/>
    <property type="evidence" value="ECO:0007669"/>
    <property type="project" value="TreeGrafter"/>
</dbReference>
<keyword evidence="2" id="KW-0472">Membrane</keyword>
<evidence type="ECO:0000313" key="5">
    <source>
        <dbReference type="Proteomes" id="UP000235965"/>
    </source>
</evidence>
<evidence type="ECO:0000256" key="2">
    <source>
        <dbReference type="SAM" id="Phobius"/>
    </source>
</evidence>
<feature type="transmembrane region" description="Helical" evidence="2">
    <location>
        <begin position="61"/>
        <end position="84"/>
    </location>
</feature>